<dbReference type="AlphaFoldDB" id="A0A498DMX8"/>
<name>A0A498DMX8_9BACI</name>
<evidence type="ECO:0000313" key="3">
    <source>
        <dbReference type="Proteomes" id="UP000270219"/>
    </source>
</evidence>
<dbReference type="EMBL" id="RCHR01000001">
    <property type="protein sequence ID" value="RLL48410.1"/>
    <property type="molecule type" value="Genomic_DNA"/>
</dbReference>
<reference evidence="2 3" key="1">
    <citation type="submission" date="2018-10" db="EMBL/GenBank/DDBJ databases">
        <title>Oceanobacillus sp. YLB-02 draft genome.</title>
        <authorList>
            <person name="Yu L."/>
        </authorList>
    </citation>
    <scope>NUCLEOTIDE SEQUENCE [LARGE SCALE GENOMIC DNA]</scope>
    <source>
        <strain evidence="2 3">YLB-02</strain>
    </source>
</reference>
<organism evidence="2 3">
    <name type="scientific">Oceanobacillus piezotolerans</name>
    <dbReference type="NCBI Taxonomy" id="2448030"/>
    <lineage>
        <taxon>Bacteria</taxon>
        <taxon>Bacillati</taxon>
        <taxon>Bacillota</taxon>
        <taxon>Bacilli</taxon>
        <taxon>Bacillales</taxon>
        <taxon>Bacillaceae</taxon>
        <taxon>Oceanobacillus</taxon>
    </lineage>
</organism>
<dbReference type="OrthoDB" id="9875752at2"/>
<protein>
    <submittedName>
        <fullName evidence="2">Uncharacterized protein</fullName>
    </submittedName>
</protein>
<keyword evidence="1" id="KW-1133">Transmembrane helix</keyword>
<feature type="transmembrane region" description="Helical" evidence="1">
    <location>
        <begin position="7"/>
        <end position="24"/>
    </location>
</feature>
<dbReference type="Proteomes" id="UP000270219">
    <property type="component" value="Unassembled WGS sequence"/>
</dbReference>
<comment type="caution">
    <text evidence="2">The sequence shown here is derived from an EMBL/GenBank/DDBJ whole genome shotgun (WGS) entry which is preliminary data.</text>
</comment>
<evidence type="ECO:0000256" key="1">
    <source>
        <dbReference type="SAM" id="Phobius"/>
    </source>
</evidence>
<accession>A0A498DMX8</accession>
<proteinExistence type="predicted"/>
<gene>
    <name evidence="2" type="ORF">D8M04_03880</name>
</gene>
<keyword evidence="1" id="KW-0472">Membrane</keyword>
<evidence type="ECO:0000313" key="2">
    <source>
        <dbReference type="EMBL" id="RLL48410.1"/>
    </source>
</evidence>
<keyword evidence="1" id="KW-0812">Transmembrane</keyword>
<keyword evidence="3" id="KW-1185">Reference proteome</keyword>
<dbReference type="RefSeq" id="WP_121521564.1">
    <property type="nucleotide sequence ID" value="NZ_RCHR01000001.1"/>
</dbReference>
<sequence length="134" mass="15777">MREGLKTIIILMIFSFIVIVVMFLQKDEYNTLVGLEKLFIKNDISITSKPIENENKLDFAKEQRIYELKDNKVYVYILNEIDLERADYIVSNEILEDYVVSSTNSFIFAYSDTHLQQFSPELYVVIDEITESEK</sequence>